<feature type="chain" id="PRO_5023053805" description="DUF6268 domain-containing protein" evidence="1">
    <location>
        <begin position="19"/>
        <end position="339"/>
    </location>
</feature>
<feature type="domain" description="DUF6268" evidence="2">
    <location>
        <begin position="91"/>
        <end position="304"/>
    </location>
</feature>
<organism evidence="3 4">
    <name type="scientific">Pedobacter aquae</name>
    <dbReference type="NCBI Taxonomy" id="2605747"/>
    <lineage>
        <taxon>Bacteria</taxon>
        <taxon>Pseudomonadati</taxon>
        <taxon>Bacteroidota</taxon>
        <taxon>Sphingobacteriia</taxon>
        <taxon>Sphingobacteriales</taxon>
        <taxon>Sphingobacteriaceae</taxon>
        <taxon>Pedobacter</taxon>
    </lineage>
</organism>
<name>A0A5C0VM65_9SPHI</name>
<dbReference type="RefSeq" id="WP_149075120.1">
    <property type="nucleotide sequence ID" value="NZ_CP043329.1"/>
</dbReference>
<dbReference type="KEGG" id="pej:FYC62_12175"/>
<accession>A0A5C0VM65</accession>
<dbReference type="Pfam" id="PF19783">
    <property type="entry name" value="DUF6268"/>
    <property type="match status" value="1"/>
</dbReference>
<dbReference type="EMBL" id="CP043329">
    <property type="protein sequence ID" value="QEK52320.1"/>
    <property type="molecule type" value="Genomic_DNA"/>
</dbReference>
<evidence type="ECO:0000313" key="4">
    <source>
        <dbReference type="Proteomes" id="UP000323653"/>
    </source>
</evidence>
<dbReference type="Proteomes" id="UP000323653">
    <property type="component" value="Chromosome"/>
</dbReference>
<evidence type="ECO:0000259" key="2">
    <source>
        <dbReference type="Pfam" id="PF19783"/>
    </source>
</evidence>
<evidence type="ECO:0000256" key="1">
    <source>
        <dbReference type="SAM" id="SignalP"/>
    </source>
</evidence>
<proteinExistence type="predicted"/>
<keyword evidence="4" id="KW-1185">Reference proteome</keyword>
<gene>
    <name evidence="3" type="ORF">FYC62_12175</name>
</gene>
<sequence length="339" mass="38126">MQKILFYLLMLTSVLSFAQEDTTEVVDYGKFGDAEGVKRYCNQKVINQLPQRIISFGYEHQGGFTMPGVRASASSSTVQDFTVNQVSSLRAQVNIPVISNTKIIWQVGANYWASRFNLDNPGNNSFAQALNSRALTTTGINTTIFKPLNEKNFLIVQASADANGLFKSFSDISSDAITISGAAIYGWKTSDRNMIGLGISRTYRAGQLLHVPILFWNKSFNDHWGMELLLPARGHVKYNFSTSNILQLGFELEGNQFLVNLPNSQNGKVFLQRGELKPRVAWDKKLTGFLWMSAQAGYRHNWRFDVMNGYDARETSQRYFSSNLGNPFYFNLSLNLVSP</sequence>
<dbReference type="InterPro" id="IPR046235">
    <property type="entry name" value="DUF6268"/>
</dbReference>
<feature type="signal peptide" evidence="1">
    <location>
        <begin position="1"/>
        <end position="18"/>
    </location>
</feature>
<reference evidence="3 4" key="1">
    <citation type="submission" date="2019-08" db="EMBL/GenBank/DDBJ databases">
        <title>Pedobacter sp. nov., isolated from Han river, South Korea.</title>
        <authorList>
            <person name="Lee D.-H."/>
            <person name="Kim Y.-S."/>
            <person name="Hwang E.-M."/>
            <person name="Le Tran T.C."/>
            <person name="Cha C.-J."/>
        </authorList>
    </citation>
    <scope>NUCLEOTIDE SEQUENCE [LARGE SCALE GENOMIC DNA]</scope>
    <source>
        <strain evidence="3 4">CJ43</strain>
    </source>
</reference>
<dbReference type="AlphaFoldDB" id="A0A5C0VM65"/>
<evidence type="ECO:0000313" key="3">
    <source>
        <dbReference type="EMBL" id="QEK52320.1"/>
    </source>
</evidence>
<keyword evidence="1" id="KW-0732">Signal</keyword>
<protein>
    <recommendedName>
        <fullName evidence="2">DUF6268 domain-containing protein</fullName>
    </recommendedName>
</protein>